<reference evidence="1 2" key="1">
    <citation type="submission" date="2019-04" db="EMBL/GenBank/DDBJ databases">
        <title>An improved genome assembly and genetic linkage map for asparagus bean, Vigna unguiculata ssp. sesquipedialis.</title>
        <authorList>
            <person name="Xia Q."/>
            <person name="Zhang R."/>
            <person name="Dong Y."/>
        </authorList>
    </citation>
    <scope>NUCLEOTIDE SEQUENCE [LARGE SCALE GENOMIC DNA]</scope>
    <source>
        <tissue evidence="1">Leaf</tissue>
    </source>
</reference>
<dbReference type="AlphaFoldDB" id="A0A4D6LNS4"/>
<proteinExistence type="predicted"/>
<protein>
    <submittedName>
        <fullName evidence="1">Uncharacterized protein</fullName>
    </submittedName>
</protein>
<name>A0A4D6LNS4_VIGUN</name>
<gene>
    <name evidence="1" type="ORF">DEO72_LG4g1519</name>
</gene>
<dbReference type="Proteomes" id="UP000501690">
    <property type="component" value="Linkage Group LG4"/>
</dbReference>
<accession>A0A4D6LNS4</accession>
<sequence length="86" mass="9460">MARLAQYEYMREHQRNHIFQAVTPLVVAQGASPTSVFGGATRFRTPPVAEPPGTRHRNVQVSVVGLDDDVDLELRLALSSNKEAGM</sequence>
<evidence type="ECO:0000313" key="1">
    <source>
        <dbReference type="EMBL" id="QCD90562.1"/>
    </source>
</evidence>
<dbReference type="EMBL" id="CP039348">
    <property type="protein sequence ID" value="QCD90562.1"/>
    <property type="molecule type" value="Genomic_DNA"/>
</dbReference>
<organism evidence="1 2">
    <name type="scientific">Vigna unguiculata</name>
    <name type="common">Cowpea</name>
    <dbReference type="NCBI Taxonomy" id="3917"/>
    <lineage>
        <taxon>Eukaryota</taxon>
        <taxon>Viridiplantae</taxon>
        <taxon>Streptophyta</taxon>
        <taxon>Embryophyta</taxon>
        <taxon>Tracheophyta</taxon>
        <taxon>Spermatophyta</taxon>
        <taxon>Magnoliopsida</taxon>
        <taxon>eudicotyledons</taxon>
        <taxon>Gunneridae</taxon>
        <taxon>Pentapetalae</taxon>
        <taxon>rosids</taxon>
        <taxon>fabids</taxon>
        <taxon>Fabales</taxon>
        <taxon>Fabaceae</taxon>
        <taxon>Papilionoideae</taxon>
        <taxon>50 kb inversion clade</taxon>
        <taxon>NPAAA clade</taxon>
        <taxon>indigoferoid/millettioid clade</taxon>
        <taxon>Phaseoleae</taxon>
        <taxon>Vigna</taxon>
    </lineage>
</organism>
<evidence type="ECO:0000313" key="2">
    <source>
        <dbReference type="Proteomes" id="UP000501690"/>
    </source>
</evidence>
<keyword evidence="2" id="KW-1185">Reference proteome</keyword>